<keyword evidence="2" id="KW-0812">Transmembrane</keyword>
<dbReference type="Proteomes" id="UP001314261">
    <property type="component" value="Unassembled WGS sequence"/>
</dbReference>
<accession>A0ABN9YX41</accession>
<comment type="caution">
    <text evidence="3">The sequence shown here is derived from an EMBL/GenBank/DDBJ whole genome shotgun (WGS) entry which is preliminary data.</text>
</comment>
<evidence type="ECO:0000256" key="1">
    <source>
        <dbReference type="SAM" id="MobiDB-lite"/>
    </source>
</evidence>
<reference evidence="3 4" key="1">
    <citation type="submission" date="2023-10" db="EMBL/GenBank/DDBJ databases">
        <authorList>
            <person name="Botero Cardona J."/>
        </authorList>
    </citation>
    <scope>NUCLEOTIDE SEQUENCE [LARGE SCALE GENOMIC DNA]</scope>
    <source>
        <strain evidence="3 4">R-54839</strain>
    </source>
</reference>
<proteinExistence type="predicted"/>
<sequence length="295" mass="34088">MTTKQSASSRVQIASHNPIDLVSHNEYVAQEIHQKIELMRYFLTTGHQWEHSLRQEIQPQKTRSDPAVTGTHPWKKWKHYLSFFSPLDWLRLTGFIIGISILWLGKLVAYLLMYFLMIVVILNVISKKYAIVFMICAACWVFFQILWRGILFSNSDSPTQSILKILWIKSFCNNSDKGLRPVILCLLPEWLNPNLNPSQLTITGEIDPLTLKRMWRKLSLFEKHVIMSDLKVCGVPNGEPQIYSVEFVHGSLPYRDELIASIYQGQQSKKSSKADDSKRTEHDLPHSMDSTNDLL</sequence>
<keyword evidence="2" id="KW-0472">Membrane</keyword>
<keyword evidence="2" id="KW-1133">Transmembrane helix</keyword>
<feature type="transmembrane region" description="Helical" evidence="2">
    <location>
        <begin position="129"/>
        <end position="147"/>
    </location>
</feature>
<name>A0ABN9YX41_9LACO</name>
<evidence type="ECO:0000313" key="3">
    <source>
        <dbReference type="EMBL" id="CAK1251536.1"/>
    </source>
</evidence>
<feature type="region of interest" description="Disordered" evidence="1">
    <location>
        <begin position="265"/>
        <end position="295"/>
    </location>
</feature>
<organism evidence="3 4">
    <name type="scientific">Fructobacillus fructosus</name>
    <dbReference type="NCBI Taxonomy" id="1631"/>
    <lineage>
        <taxon>Bacteria</taxon>
        <taxon>Bacillati</taxon>
        <taxon>Bacillota</taxon>
        <taxon>Bacilli</taxon>
        <taxon>Lactobacillales</taxon>
        <taxon>Lactobacillaceae</taxon>
        <taxon>Fructobacillus</taxon>
    </lineage>
</organism>
<keyword evidence="4" id="KW-1185">Reference proteome</keyword>
<gene>
    <name evidence="3" type="ORF">R54839_PPFHFPJH_01394</name>
</gene>
<feature type="transmembrane region" description="Helical" evidence="2">
    <location>
        <begin position="95"/>
        <end position="122"/>
    </location>
</feature>
<dbReference type="EMBL" id="CAUZLR010000010">
    <property type="protein sequence ID" value="CAK1251536.1"/>
    <property type="molecule type" value="Genomic_DNA"/>
</dbReference>
<evidence type="ECO:0000313" key="4">
    <source>
        <dbReference type="Proteomes" id="UP001314261"/>
    </source>
</evidence>
<evidence type="ECO:0000256" key="2">
    <source>
        <dbReference type="SAM" id="Phobius"/>
    </source>
</evidence>
<protein>
    <submittedName>
        <fullName evidence="3">Uncharacterized protein</fullName>
    </submittedName>
</protein>
<dbReference type="RefSeq" id="WP_338346369.1">
    <property type="nucleotide sequence ID" value="NZ_CAUZLR010000010.1"/>
</dbReference>
<feature type="compositionally biased region" description="Basic and acidic residues" evidence="1">
    <location>
        <begin position="272"/>
        <end position="286"/>
    </location>
</feature>